<name>A0ABR9SW83_9PSED</name>
<feature type="compositionally biased region" description="Basic and acidic residues" evidence="3">
    <location>
        <begin position="79"/>
        <end position="91"/>
    </location>
</feature>
<dbReference type="InterPro" id="IPR011129">
    <property type="entry name" value="CSD"/>
</dbReference>
<proteinExistence type="predicted"/>
<accession>A0ABR9SW83</accession>
<dbReference type="InterPro" id="IPR012340">
    <property type="entry name" value="NA-bd_OB-fold"/>
</dbReference>
<keyword evidence="6" id="KW-1185">Reference proteome</keyword>
<reference evidence="5 6" key="1">
    <citation type="submission" date="2020-10" db="EMBL/GenBank/DDBJ databases">
        <title>The draft genomes of Cyclamen pathogen Pseudomonas sp.</title>
        <authorList>
            <person name="Fujikawa T."/>
            <person name="Sawada H."/>
        </authorList>
    </citation>
    <scope>NUCLEOTIDE SEQUENCE [LARGE SCALE GENOMIC DNA]</scope>
    <source>
        <strain evidence="5 6">MAFF 301449</strain>
    </source>
</reference>
<comment type="caution">
    <text evidence="5">The sequence shown here is derived from an EMBL/GenBank/DDBJ whole genome shotgun (WGS) entry which is preliminary data.</text>
</comment>
<feature type="compositionally biased region" description="Polar residues" evidence="3">
    <location>
        <begin position="92"/>
        <end position="102"/>
    </location>
</feature>
<dbReference type="PROSITE" id="PS51857">
    <property type="entry name" value="CSD_2"/>
    <property type="match status" value="1"/>
</dbReference>
<dbReference type="InterPro" id="IPR050181">
    <property type="entry name" value="Cold_shock_domain"/>
</dbReference>
<evidence type="ECO:0000256" key="2">
    <source>
        <dbReference type="ARBA" id="ARBA00023125"/>
    </source>
</evidence>
<evidence type="ECO:0000313" key="6">
    <source>
        <dbReference type="Proteomes" id="UP000613075"/>
    </source>
</evidence>
<evidence type="ECO:0000313" key="5">
    <source>
        <dbReference type="EMBL" id="MBE8593187.1"/>
    </source>
</evidence>
<dbReference type="Gene3D" id="2.40.50.140">
    <property type="entry name" value="Nucleic acid-binding proteins"/>
    <property type="match status" value="1"/>
</dbReference>
<feature type="domain" description="CSD" evidence="4">
    <location>
        <begin position="5"/>
        <end position="70"/>
    </location>
</feature>
<dbReference type="NCBIfam" id="TIGR02381">
    <property type="entry name" value="cspD"/>
    <property type="match status" value="1"/>
</dbReference>
<dbReference type="InterPro" id="IPR002059">
    <property type="entry name" value="CSP_DNA-bd"/>
</dbReference>
<gene>
    <name evidence="5" type="primary">cspD</name>
    <name evidence="5" type="ORF">IQK56_20945</name>
</gene>
<feature type="region of interest" description="Disordered" evidence="3">
    <location>
        <begin position="77"/>
        <end position="102"/>
    </location>
</feature>
<dbReference type="PRINTS" id="PR00050">
    <property type="entry name" value="COLDSHOCK"/>
</dbReference>
<dbReference type="PANTHER" id="PTHR11544">
    <property type="entry name" value="COLD SHOCK DOMAIN CONTAINING PROTEINS"/>
    <property type="match status" value="1"/>
</dbReference>
<dbReference type="InterPro" id="IPR012751">
    <property type="entry name" value="CspD"/>
</dbReference>
<protein>
    <recommendedName>
        <fullName evidence="1">Cold shock-like protein CspD</fullName>
    </recommendedName>
</protein>
<evidence type="ECO:0000259" key="4">
    <source>
        <dbReference type="PROSITE" id="PS51857"/>
    </source>
</evidence>
<dbReference type="Pfam" id="PF00313">
    <property type="entry name" value="CSD"/>
    <property type="match status" value="1"/>
</dbReference>
<dbReference type="RefSeq" id="WP_150760555.1">
    <property type="nucleotide sequence ID" value="NZ_JADDUM010000177.1"/>
</dbReference>
<sequence length="102" mass="11087">MSGVKISGKVKWFNNAKGYGFVNEEGKTEDLFAHYSAIKMDGYKTLKAGQLVEFEIIQGPKGLHAVAICAVCAGAPGKPHTETHEEKHNTDKVGQSRNKQLA</sequence>
<organism evidence="5 6">
    <name type="scientific">Pseudomonas cyclaminis</name>
    <dbReference type="NCBI Taxonomy" id="2781239"/>
    <lineage>
        <taxon>Bacteria</taxon>
        <taxon>Pseudomonadati</taxon>
        <taxon>Pseudomonadota</taxon>
        <taxon>Gammaproteobacteria</taxon>
        <taxon>Pseudomonadales</taxon>
        <taxon>Pseudomonadaceae</taxon>
        <taxon>Pseudomonas</taxon>
    </lineage>
</organism>
<dbReference type="SMART" id="SM00357">
    <property type="entry name" value="CSP"/>
    <property type="match status" value="1"/>
</dbReference>
<dbReference type="Proteomes" id="UP000613075">
    <property type="component" value="Unassembled WGS sequence"/>
</dbReference>
<evidence type="ECO:0000256" key="3">
    <source>
        <dbReference type="SAM" id="MobiDB-lite"/>
    </source>
</evidence>
<dbReference type="CDD" id="cd04458">
    <property type="entry name" value="CSP_CDS"/>
    <property type="match status" value="1"/>
</dbReference>
<dbReference type="SUPFAM" id="SSF50249">
    <property type="entry name" value="Nucleic acid-binding proteins"/>
    <property type="match status" value="1"/>
</dbReference>
<dbReference type="EMBL" id="JADDUM010000177">
    <property type="protein sequence ID" value="MBE8593187.1"/>
    <property type="molecule type" value="Genomic_DNA"/>
</dbReference>
<evidence type="ECO:0000256" key="1">
    <source>
        <dbReference type="ARBA" id="ARBA00022318"/>
    </source>
</evidence>
<keyword evidence="2" id="KW-0238">DNA-binding</keyword>